<evidence type="ECO:0000313" key="3">
    <source>
        <dbReference type="Proteomes" id="UP001451303"/>
    </source>
</evidence>
<proteinExistence type="predicted"/>
<gene>
    <name evidence="2" type="ORF">QR685DRAFT_597104</name>
</gene>
<evidence type="ECO:0000313" key="2">
    <source>
        <dbReference type="EMBL" id="KAL0470469.1"/>
    </source>
</evidence>
<dbReference type="EMBL" id="JAVLET010000004">
    <property type="protein sequence ID" value="KAL0470469.1"/>
    <property type="molecule type" value="Genomic_DNA"/>
</dbReference>
<keyword evidence="3" id="KW-1185">Reference proteome</keyword>
<evidence type="ECO:0000256" key="1">
    <source>
        <dbReference type="SAM" id="Phobius"/>
    </source>
</evidence>
<organism evidence="2 3">
    <name type="scientific">Neurospora intermedia</name>
    <dbReference type="NCBI Taxonomy" id="5142"/>
    <lineage>
        <taxon>Eukaryota</taxon>
        <taxon>Fungi</taxon>
        <taxon>Dikarya</taxon>
        <taxon>Ascomycota</taxon>
        <taxon>Pezizomycotina</taxon>
        <taxon>Sordariomycetes</taxon>
        <taxon>Sordariomycetidae</taxon>
        <taxon>Sordariales</taxon>
        <taxon>Sordariaceae</taxon>
        <taxon>Neurospora</taxon>
    </lineage>
</organism>
<feature type="transmembrane region" description="Helical" evidence="1">
    <location>
        <begin position="12"/>
        <end position="30"/>
    </location>
</feature>
<keyword evidence="1" id="KW-0472">Membrane</keyword>
<name>A0ABR3DCT4_NEUIN</name>
<protein>
    <submittedName>
        <fullName evidence="2">Uncharacterized protein</fullName>
    </submittedName>
</protein>
<reference evidence="2 3" key="1">
    <citation type="submission" date="2023-09" db="EMBL/GenBank/DDBJ databases">
        <title>Multi-omics analysis of a traditional fermented food reveals byproduct-associated fungal strains for waste-to-food upcycling.</title>
        <authorList>
            <consortium name="Lawrence Berkeley National Laboratory"/>
            <person name="Rekdal V.M."/>
            <person name="Villalobos-Escobedo J.M."/>
            <person name="Rodriguez-Valeron N."/>
            <person name="Garcia M.O."/>
            <person name="Vasquez D.P."/>
            <person name="Damayanti I."/>
            <person name="Sorensen P.M."/>
            <person name="Baidoo E.E."/>
            <person name="De Carvalho A.C."/>
            <person name="Riley R."/>
            <person name="Lipzen A."/>
            <person name="He G."/>
            <person name="Yan M."/>
            <person name="Haridas S."/>
            <person name="Daum C."/>
            <person name="Yoshinaga Y."/>
            <person name="Ng V."/>
            <person name="Grigoriev I.V."/>
            <person name="Munk R."/>
            <person name="Nuraida L."/>
            <person name="Wijaya C.H."/>
            <person name="Morales P.-C."/>
            <person name="Keasling J.D."/>
        </authorList>
    </citation>
    <scope>NUCLEOTIDE SEQUENCE [LARGE SCALE GENOMIC DNA]</scope>
    <source>
        <strain evidence="2 3">FGSC 2613</strain>
    </source>
</reference>
<comment type="caution">
    <text evidence="2">The sequence shown here is derived from an EMBL/GenBank/DDBJ whole genome shotgun (WGS) entry which is preliminary data.</text>
</comment>
<sequence length="103" mass="11731">MTALAEAQCSAPWMLLLLAIALTLWSWRNWTGSNKLEDINVTFSRYNRKLAYLTTAQSATYTHAIVVGESLSEVEMYGNAFGSIFERELFEAFAWGIELMELR</sequence>
<accession>A0ABR3DCT4</accession>
<keyword evidence="1" id="KW-1133">Transmembrane helix</keyword>
<keyword evidence="1" id="KW-0812">Transmembrane</keyword>
<dbReference type="Proteomes" id="UP001451303">
    <property type="component" value="Unassembled WGS sequence"/>
</dbReference>